<evidence type="ECO:0000313" key="2">
    <source>
        <dbReference type="Proteomes" id="UP000324646"/>
    </source>
</evidence>
<dbReference type="EMBL" id="CP042243">
    <property type="protein sequence ID" value="QEK11524.1"/>
    <property type="molecule type" value="Genomic_DNA"/>
</dbReference>
<evidence type="ECO:0000313" key="1">
    <source>
        <dbReference type="EMBL" id="QEK11524.1"/>
    </source>
</evidence>
<sequence>MSSAKIMKSWETMKTWPKKIQFYEEIPDIFKEHFQLLDGCRQFPYTIFVPPNKWSKKNKDTKLISVFDDRIYVYKECNKKIEIICYKFEEICYTEIGSILLDSWIKICGEVNNQFKSSTIGFNTVREDLFLPIVKKIRESINKIESCDTKNELSKLDYLKTLDLKFFNYSKQSILLEEKVINVVYQPEINEKYFKYFRKRKTNAHMMILTNTELILIREDYGSKKDKSSKLGGIWDYIPLKKIKSLIIEKNNEENDFVFWIKLLNNESIYSIFSSSNEKNVDSLIEGFKHLINEWIK</sequence>
<dbReference type="KEGG" id="crs:FQB35_03560"/>
<dbReference type="AlphaFoldDB" id="A0A5C0SE24"/>
<accession>A0A5C0SE24</accession>
<dbReference type="RefSeq" id="WP_148808679.1">
    <property type="nucleotide sequence ID" value="NZ_CP042243.1"/>
</dbReference>
<reference evidence="1 2" key="1">
    <citation type="submission" date="2019-07" db="EMBL/GenBank/DDBJ databases">
        <title>Complete genome of Crassaminicella thermophila SY095.</title>
        <authorList>
            <person name="Li X."/>
        </authorList>
    </citation>
    <scope>NUCLEOTIDE SEQUENCE [LARGE SCALE GENOMIC DNA]</scope>
    <source>
        <strain evidence="1 2">SY095</strain>
    </source>
</reference>
<organism evidence="1 2">
    <name type="scientific">Crassaminicella thermophila</name>
    <dbReference type="NCBI Taxonomy" id="2599308"/>
    <lineage>
        <taxon>Bacteria</taxon>
        <taxon>Bacillati</taxon>
        <taxon>Bacillota</taxon>
        <taxon>Clostridia</taxon>
        <taxon>Eubacteriales</taxon>
        <taxon>Clostridiaceae</taxon>
        <taxon>Crassaminicella</taxon>
    </lineage>
</organism>
<protein>
    <recommendedName>
        <fullName evidence="3">PH domain-containing protein</fullName>
    </recommendedName>
</protein>
<dbReference type="OrthoDB" id="1726797at2"/>
<name>A0A5C0SE24_CRATE</name>
<gene>
    <name evidence="1" type="ORF">FQB35_03560</name>
</gene>
<dbReference type="Proteomes" id="UP000324646">
    <property type="component" value="Chromosome"/>
</dbReference>
<evidence type="ECO:0008006" key="3">
    <source>
        <dbReference type="Google" id="ProtNLM"/>
    </source>
</evidence>
<proteinExistence type="predicted"/>
<keyword evidence="2" id="KW-1185">Reference proteome</keyword>